<dbReference type="SUPFAM" id="SSF46955">
    <property type="entry name" value="Putative DNA-binding domain"/>
    <property type="match status" value="1"/>
</dbReference>
<name>A0A7U5BE35_9SPHN</name>
<dbReference type="PANTHER" id="PTHR30204:SF97">
    <property type="entry name" value="MERR FAMILY REGULATORY PROTEIN"/>
    <property type="match status" value="1"/>
</dbReference>
<dbReference type="Pfam" id="PF13411">
    <property type="entry name" value="MerR_1"/>
    <property type="match status" value="1"/>
</dbReference>
<dbReference type="RefSeq" id="WP_044329651.1">
    <property type="nucleotide sequence ID" value="NZ_CP010836.1"/>
</dbReference>
<reference evidence="3 4" key="2">
    <citation type="submission" date="2015-02" db="EMBL/GenBank/DDBJ databases">
        <title>The complete genome of Sphingomonas hengshuiensis sp. WHSC-8 isolated from soil of Hengshui Lake.</title>
        <authorList>
            <person name="Wei S."/>
            <person name="Guo J."/>
            <person name="Su C."/>
            <person name="Wu R."/>
            <person name="Zhang Z."/>
            <person name="Liang K."/>
            <person name="Li H."/>
            <person name="Wang T."/>
            <person name="Liu H."/>
            <person name="Zhang C."/>
            <person name="Li Z."/>
            <person name="Wang Q."/>
            <person name="Meng J."/>
        </authorList>
    </citation>
    <scope>NUCLEOTIDE SEQUENCE [LARGE SCALE GENOMIC DNA]</scope>
    <source>
        <strain evidence="3 4">WHSC-8</strain>
    </source>
</reference>
<dbReference type="GO" id="GO:0003700">
    <property type="term" value="F:DNA-binding transcription factor activity"/>
    <property type="evidence" value="ECO:0007669"/>
    <property type="project" value="InterPro"/>
</dbReference>
<evidence type="ECO:0000313" key="3">
    <source>
        <dbReference type="EMBL" id="AJP70572.1"/>
    </source>
</evidence>
<dbReference type="PROSITE" id="PS50937">
    <property type="entry name" value="HTH_MERR_2"/>
    <property type="match status" value="1"/>
</dbReference>
<dbReference type="PANTHER" id="PTHR30204">
    <property type="entry name" value="REDOX-CYCLING DRUG-SENSING TRANSCRIPTIONAL ACTIVATOR SOXR"/>
    <property type="match status" value="1"/>
</dbReference>
<dbReference type="InterPro" id="IPR000551">
    <property type="entry name" value="MerR-type_HTH_dom"/>
</dbReference>
<sequence>MGLIDIAEVARRSGLPASTLRYYEQRGLIESLGRRGLRRTFAADVIDRLSLIALGRSAGLSLSEIGGMLSPDGEIRIDRGLLAAKADEIDRTIRKLETVRDGLRSAARCPAPSHAECPTFRSLQGAALRSRRGHRQ</sequence>
<evidence type="ECO:0000313" key="4">
    <source>
        <dbReference type="Proteomes" id="UP000032300"/>
    </source>
</evidence>
<dbReference type="AlphaFoldDB" id="A0A7U5BE35"/>
<dbReference type="Proteomes" id="UP000032300">
    <property type="component" value="Chromosome"/>
</dbReference>
<dbReference type="Gene3D" id="1.10.1660.10">
    <property type="match status" value="1"/>
</dbReference>
<proteinExistence type="predicted"/>
<protein>
    <submittedName>
        <fullName evidence="3">MerR family transcriptional regulator</fullName>
    </submittedName>
</protein>
<dbReference type="InterPro" id="IPR009061">
    <property type="entry name" value="DNA-bd_dom_put_sf"/>
</dbReference>
<evidence type="ECO:0000256" key="1">
    <source>
        <dbReference type="ARBA" id="ARBA00023125"/>
    </source>
</evidence>
<reference evidence="3 4" key="1">
    <citation type="journal article" date="2015" name="Int. J. Syst. Evol. Microbiol.">
        <title>Sphingomonas hengshuiensis sp. nov., isolated from lake wetland.</title>
        <authorList>
            <person name="Wei S."/>
            <person name="Wang T."/>
            <person name="Liu H."/>
            <person name="Zhang C."/>
            <person name="Guo J."/>
            <person name="Wang Q."/>
            <person name="Liang K."/>
            <person name="Zhang Z."/>
        </authorList>
    </citation>
    <scope>NUCLEOTIDE SEQUENCE [LARGE SCALE GENOMIC DNA]</scope>
    <source>
        <strain evidence="3 4">WHSC-8</strain>
    </source>
</reference>
<keyword evidence="4" id="KW-1185">Reference proteome</keyword>
<dbReference type="GO" id="GO:0003677">
    <property type="term" value="F:DNA binding"/>
    <property type="evidence" value="ECO:0007669"/>
    <property type="project" value="UniProtKB-KW"/>
</dbReference>
<organism evidence="3 4">
    <name type="scientific">Sphingomonas hengshuiensis</name>
    <dbReference type="NCBI Taxonomy" id="1609977"/>
    <lineage>
        <taxon>Bacteria</taxon>
        <taxon>Pseudomonadati</taxon>
        <taxon>Pseudomonadota</taxon>
        <taxon>Alphaproteobacteria</taxon>
        <taxon>Sphingomonadales</taxon>
        <taxon>Sphingomonadaceae</taxon>
        <taxon>Sphingomonas</taxon>
    </lineage>
</organism>
<dbReference type="KEGG" id="sphi:TS85_00060"/>
<dbReference type="EMBL" id="CP010836">
    <property type="protein sequence ID" value="AJP70572.1"/>
    <property type="molecule type" value="Genomic_DNA"/>
</dbReference>
<evidence type="ECO:0000259" key="2">
    <source>
        <dbReference type="PROSITE" id="PS50937"/>
    </source>
</evidence>
<keyword evidence="1" id="KW-0238">DNA-binding</keyword>
<dbReference type="OrthoDB" id="9802944at2"/>
<accession>A0A7U5BE35</accession>
<dbReference type="CDD" id="cd04781">
    <property type="entry name" value="HTH_MerR-like_sg6"/>
    <property type="match status" value="1"/>
</dbReference>
<gene>
    <name evidence="3" type="ORF">TS85_00060</name>
</gene>
<dbReference type="InterPro" id="IPR047057">
    <property type="entry name" value="MerR_fam"/>
</dbReference>
<dbReference type="SMART" id="SM00422">
    <property type="entry name" value="HTH_MERR"/>
    <property type="match status" value="1"/>
</dbReference>
<feature type="domain" description="HTH merR-type" evidence="2">
    <location>
        <begin position="3"/>
        <end position="71"/>
    </location>
</feature>